<dbReference type="PANTHER" id="PTHR11803:SF42">
    <property type="entry name" value="MMF1"/>
    <property type="match status" value="1"/>
</dbReference>
<accession>A0A0N1P168</accession>
<dbReference type="Gene3D" id="3.30.1330.40">
    <property type="entry name" value="RutC-like"/>
    <property type="match status" value="1"/>
</dbReference>
<reference evidence="1 2" key="1">
    <citation type="submission" date="2015-06" db="EMBL/GenBank/DDBJ databases">
        <title>Draft genome of the ant-associated black yeast Phialophora attae CBS 131958.</title>
        <authorList>
            <person name="Moreno L.F."/>
            <person name="Stielow B.J."/>
            <person name="de Hoog S."/>
            <person name="Vicente V.A."/>
            <person name="Weiss V.A."/>
            <person name="de Vries M."/>
            <person name="Cruz L.M."/>
            <person name="Souza E.M."/>
        </authorList>
    </citation>
    <scope>NUCLEOTIDE SEQUENCE [LARGE SCALE GENOMIC DNA]</scope>
    <source>
        <strain evidence="1 2">CBS 131958</strain>
    </source>
</reference>
<dbReference type="STRING" id="1664694.A0A0N1P168"/>
<dbReference type="SUPFAM" id="SSF55298">
    <property type="entry name" value="YjgF-like"/>
    <property type="match status" value="1"/>
</dbReference>
<dbReference type="OrthoDB" id="309640at2759"/>
<dbReference type="InterPro" id="IPR035959">
    <property type="entry name" value="RutC-like_sf"/>
</dbReference>
<dbReference type="AlphaFoldDB" id="A0A0N1P168"/>
<dbReference type="PANTHER" id="PTHR11803">
    <property type="entry name" value="2-IMINOBUTANOATE/2-IMINOPROPANOATE DEAMINASE RIDA"/>
    <property type="match status" value="1"/>
</dbReference>
<gene>
    <name evidence="1" type="ORF">AB675_6991</name>
</gene>
<organism evidence="1 2">
    <name type="scientific">Cyphellophora attinorum</name>
    <dbReference type="NCBI Taxonomy" id="1664694"/>
    <lineage>
        <taxon>Eukaryota</taxon>
        <taxon>Fungi</taxon>
        <taxon>Dikarya</taxon>
        <taxon>Ascomycota</taxon>
        <taxon>Pezizomycotina</taxon>
        <taxon>Eurotiomycetes</taxon>
        <taxon>Chaetothyriomycetidae</taxon>
        <taxon>Chaetothyriales</taxon>
        <taxon>Cyphellophoraceae</taxon>
        <taxon>Cyphellophora</taxon>
    </lineage>
</organism>
<protein>
    <submittedName>
        <fullName evidence="1">RutC family protein</fullName>
    </submittedName>
</protein>
<name>A0A0N1P168_9EURO</name>
<dbReference type="Pfam" id="PF01042">
    <property type="entry name" value="Ribonuc_L-PSP"/>
    <property type="match status" value="1"/>
</dbReference>
<dbReference type="InterPro" id="IPR006175">
    <property type="entry name" value="YjgF/YER057c/UK114"/>
</dbReference>
<dbReference type="GO" id="GO:0005829">
    <property type="term" value="C:cytosol"/>
    <property type="evidence" value="ECO:0007669"/>
    <property type="project" value="TreeGrafter"/>
</dbReference>
<dbReference type="RefSeq" id="XP_018003165.1">
    <property type="nucleotide sequence ID" value="XM_018147323.1"/>
</dbReference>
<proteinExistence type="predicted"/>
<evidence type="ECO:0000313" key="2">
    <source>
        <dbReference type="Proteomes" id="UP000038010"/>
    </source>
</evidence>
<dbReference type="GO" id="GO:0019239">
    <property type="term" value="F:deaminase activity"/>
    <property type="evidence" value="ECO:0007669"/>
    <property type="project" value="TreeGrafter"/>
</dbReference>
<sequence length="144" mass="15200">MAPNKPVKVHSPDGLQMPMFSQAIEYNGLVYVSGNIGYDNKTLTPVGVGVADHTRQILKNIQIVLRAAGCSKPSGGLSNIIKANVFLTDMKDFSALNGAWVEVLTAAQKEDGLIGEGQEAVMPARTCVQVAALPFGTDVSTESP</sequence>
<comment type="caution">
    <text evidence="1">The sequence shown here is derived from an EMBL/GenBank/DDBJ whole genome shotgun (WGS) entry which is preliminary data.</text>
</comment>
<dbReference type="GO" id="GO:0005739">
    <property type="term" value="C:mitochondrion"/>
    <property type="evidence" value="ECO:0007669"/>
    <property type="project" value="TreeGrafter"/>
</dbReference>
<evidence type="ECO:0000313" key="1">
    <source>
        <dbReference type="EMBL" id="KPI43202.1"/>
    </source>
</evidence>
<keyword evidence="2" id="KW-1185">Reference proteome</keyword>
<dbReference type="Proteomes" id="UP000038010">
    <property type="component" value="Unassembled WGS sequence"/>
</dbReference>
<dbReference type="GeneID" id="28739202"/>
<dbReference type="EMBL" id="LFJN01000005">
    <property type="protein sequence ID" value="KPI43202.1"/>
    <property type="molecule type" value="Genomic_DNA"/>
</dbReference>
<dbReference type="VEuPathDB" id="FungiDB:AB675_6991"/>
<dbReference type="CDD" id="cd00448">
    <property type="entry name" value="YjgF_YER057c_UK114_family"/>
    <property type="match status" value="1"/>
</dbReference>